<protein>
    <submittedName>
        <fullName evidence="2">Carbohydrate-binding family 9</fullName>
    </submittedName>
</protein>
<gene>
    <name evidence="2" type="ORF">SAMN05421747_10734</name>
</gene>
<sequence length="215" mass="24265">MKQLDIPFLASIGYDTPASTVMEALAAVPATALAEVPWPEFPYRPSVNFRIAHTEDSLVLLYDVREKNVKAVYRKPNDPVYKDSCVEFFLSFDGQHYYNLEFNCVGTGLIGYGGSDKAKRKRLHPDTVRKVKAYGSISASHVPDGTDTAWQLLLNIPLVVFEHHRITTMAGLQCRGNFYKCGDDLSVPHFVAWNRIVAPVPNFHLPQFFGELRFQ</sequence>
<organism evidence="2 3">
    <name type="scientific">Parapedobacter composti</name>
    <dbReference type="NCBI Taxonomy" id="623281"/>
    <lineage>
        <taxon>Bacteria</taxon>
        <taxon>Pseudomonadati</taxon>
        <taxon>Bacteroidota</taxon>
        <taxon>Sphingobacteriia</taxon>
        <taxon>Sphingobacteriales</taxon>
        <taxon>Sphingobacteriaceae</taxon>
        <taxon>Parapedobacter</taxon>
    </lineage>
</organism>
<dbReference type="Gene3D" id="2.60.40.1190">
    <property type="match status" value="1"/>
</dbReference>
<dbReference type="Proteomes" id="UP000199577">
    <property type="component" value="Unassembled WGS sequence"/>
</dbReference>
<dbReference type="RefSeq" id="WP_090973297.1">
    <property type="nucleotide sequence ID" value="NZ_FOLL01000007.1"/>
</dbReference>
<dbReference type="GO" id="GO:0004553">
    <property type="term" value="F:hydrolase activity, hydrolyzing O-glycosyl compounds"/>
    <property type="evidence" value="ECO:0007669"/>
    <property type="project" value="InterPro"/>
</dbReference>
<feature type="domain" description="Carbohydrate-binding" evidence="1">
    <location>
        <begin position="27"/>
        <end position="214"/>
    </location>
</feature>
<accession>A0A1I1HXG7</accession>
<evidence type="ECO:0000313" key="2">
    <source>
        <dbReference type="EMBL" id="SFC25650.1"/>
    </source>
</evidence>
<dbReference type="InterPro" id="IPR010502">
    <property type="entry name" value="Carb-bd_dom_fam9"/>
</dbReference>
<dbReference type="OrthoDB" id="9801646at2"/>
<dbReference type="STRING" id="623281.SAMN05421747_10734"/>
<dbReference type="GO" id="GO:0016052">
    <property type="term" value="P:carbohydrate catabolic process"/>
    <property type="evidence" value="ECO:0007669"/>
    <property type="project" value="InterPro"/>
</dbReference>
<keyword evidence="3" id="KW-1185">Reference proteome</keyword>
<dbReference type="EMBL" id="FOLL01000007">
    <property type="protein sequence ID" value="SFC25650.1"/>
    <property type="molecule type" value="Genomic_DNA"/>
</dbReference>
<name>A0A1I1HXG7_9SPHI</name>
<reference evidence="2 3" key="1">
    <citation type="submission" date="2016-10" db="EMBL/GenBank/DDBJ databases">
        <authorList>
            <person name="de Groot N.N."/>
        </authorList>
    </citation>
    <scope>NUCLEOTIDE SEQUENCE [LARGE SCALE GENOMIC DNA]</scope>
    <source>
        <strain evidence="2 3">DSM 22900</strain>
    </source>
</reference>
<dbReference type="AlphaFoldDB" id="A0A1I1HXG7"/>
<proteinExistence type="predicted"/>
<evidence type="ECO:0000313" key="3">
    <source>
        <dbReference type="Proteomes" id="UP000199577"/>
    </source>
</evidence>
<dbReference type="CDD" id="cd09620">
    <property type="entry name" value="CBM9_like_3"/>
    <property type="match status" value="1"/>
</dbReference>
<dbReference type="SUPFAM" id="SSF49344">
    <property type="entry name" value="CBD9-like"/>
    <property type="match status" value="1"/>
</dbReference>
<dbReference type="GO" id="GO:0030246">
    <property type="term" value="F:carbohydrate binding"/>
    <property type="evidence" value="ECO:0007669"/>
    <property type="project" value="InterPro"/>
</dbReference>
<dbReference type="Pfam" id="PF16011">
    <property type="entry name" value="CBM9_2"/>
    <property type="match status" value="1"/>
</dbReference>
<evidence type="ECO:0000259" key="1">
    <source>
        <dbReference type="Pfam" id="PF16011"/>
    </source>
</evidence>